<gene>
    <name evidence="12" type="ORF">BS101_07210</name>
</gene>
<organism evidence="12 13">
    <name type="scientific">Clostridium kluyveri</name>
    <dbReference type="NCBI Taxonomy" id="1534"/>
    <lineage>
        <taxon>Bacteria</taxon>
        <taxon>Bacillati</taxon>
        <taxon>Bacillota</taxon>
        <taxon>Clostridia</taxon>
        <taxon>Eubacteriales</taxon>
        <taxon>Clostridiaceae</taxon>
        <taxon>Clostridium</taxon>
    </lineage>
</organism>
<dbReference type="OrthoDB" id="1707704at2"/>
<dbReference type="Proteomes" id="UP000184604">
    <property type="component" value="Chromosome"/>
</dbReference>
<protein>
    <recommendedName>
        <fullName evidence="3">Flagellar FliJ protein</fullName>
    </recommendedName>
</protein>
<keyword evidence="7" id="KW-1005">Bacterial flagellum biogenesis</keyword>
<proteinExistence type="inferred from homology"/>
<sequence length="145" mass="17774">MKAYKFRLQKLLDMRVDKEEECKIEFKRAQNESFKAKEKLMEMKENYRKYNNFSGSSSVIEQKIRHIYINNLSYNIGETVEELNQKEKVVESKREELKQRQIDRKTVEVLKDKYIDDFRREQNRIEQNLNDEFALYGFIRNFKAR</sequence>
<dbReference type="GO" id="GO:0006935">
    <property type="term" value="P:chemotaxis"/>
    <property type="evidence" value="ECO:0007669"/>
    <property type="project" value="UniProtKB-KW"/>
</dbReference>
<dbReference type="RefSeq" id="WP_073538213.1">
    <property type="nucleotide sequence ID" value="NZ_CP018335.1"/>
</dbReference>
<dbReference type="GO" id="GO:0009288">
    <property type="term" value="C:bacterial-type flagellum"/>
    <property type="evidence" value="ECO:0007669"/>
    <property type="project" value="InterPro"/>
</dbReference>
<evidence type="ECO:0000256" key="7">
    <source>
        <dbReference type="ARBA" id="ARBA00022795"/>
    </source>
</evidence>
<dbReference type="GO" id="GO:0071973">
    <property type="term" value="P:bacterial-type flagellum-dependent cell motility"/>
    <property type="evidence" value="ECO:0007669"/>
    <property type="project" value="InterPro"/>
</dbReference>
<accession>A0A1L5F6D3</accession>
<evidence type="ECO:0000256" key="5">
    <source>
        <dbReference type="ARBA" id="ARBA00022475"/>
    </source>
</evidence>
<dbReference type="Gene3D" id="1.10.287.1700">
    <property type="match status" value="1"/>
</dbReference>
<keyword evidence="12" id="KW-0969">Cilium</keyword>
<dbReference type="NCBIfam" id="TIGR02473">
    <property type="entry name" value="flagell_FliJ"/>
    <property type="match status" value="1"/>
</dbReference>
<feature type="coiled-coil region" evidence="11">
    <location>
        <begin position="76"/>
        <end position="103"/>
    </location>
</feature>
<keyword evidence="9" id="KW-0472">Membrane</keyword>
<evidence type="ECO:0000256" key="4">
    <source>
        <dbReference type="ARBA" id="ARBA00022448"/>
    </source>
</evidence>
<dbReference type="AlphaFoldDB" id="A0A1L5F6D3"/>
<keyword evidence="8" id="KW-0653">Protein transport</keyword>
<dbReference type="Pfam" id="PF02050">
    <property type="entry name" value="FliJ"/>
    <property type="match status" value="1"/>
</dbReference>
<evidence type="ECO:0000256" key="11">
    <source>
        <dbReference type="SAM" id="Coils"/>
    </source>
</evidence>
<comment type="subcellular location">
    <subcellularLocation>
        <location evidence="1">Cell membrane</location>
        <topology evidence="1">Peripheral membrane protein</topology>
        <orientation evidence="1">Cytoplasmic side</orientation>
    </subcellularLocation>
</comment>
<evidence type="ECO:0000256" key="2">
    <source>
        <dbReference type="ARBA" id="ARBA00010004"/>
    </source>
</evidence>
<evidence type="ECO:0000256" key="10">
    <source>
        <dbReference type="ARBA" id="ARBA00023225"/>
    </source>
</evidence>
<dbReference type="GO" id="GO:0015031">
    <property type="term" value="P:protein transport"/>
    <property type="evidence" value="ECO:0007669"/>
    <property type="project" value="UniProtKB-KW"/>
</dbReference>
<reference evidence="12 13" key="1">
    <citation type="submission" date="2016-12" db="EMBL/GenBank/DDBJ databases">
        <title>Complete genome sequence of Clostridium kluyveri JZZ isolated from the pit mud of a Chinese flavor liquor-making factory.</title>
        <authorList>
            <person name="Wang Y."/>
        </authorList>
    </citation>
    <scope>NUCLEOTIDE SEQUENCE [LARGE SCALE GENOMIC DNA]</scope>
    <source>
        <strain evidence="12 13">JZZ</strain>
    </source>
</reference>
<evidence type="ECO:0000256" key="8">
    <source>
        <dbReference type="ARBA" id="ARBA00022927"/>
    </source>
</evidence>
<keyword evidence="12" id="KW-0966">Cell projection</keyword>
<evidence type="ECO:0000256" key="9">
    <source>
        <dbReference type="ARBA" id="ARBA00023136"/>
    </source>
</evidence>
<keyword evidence="11" id="KW-0175">Coiled coil</keyword>
<name>A0A1L5F6D3_CLOKL</name>
<keyword evidence="4" id="KW-0813">Transport</keyword>
<keyword evidence="6" id="KW-0145">Chemotaxis</keyword>
<evidence type="ECO:0000256" key="1">
    <source>
        <dbReference type="ARBA" id="ARBA00004413"/>
    </source>
</evidence>
<evidence type="ECO:0000313" key="13">
    <source>
        <dbReference type="Proteomes" id="UP000184604"/>
    </source>
</evidence>
<keyword evidence="10" id="KW-1006">Bacterial flagellum protein export</keyword>
<keyword evidence="12" id="KW-0282">Flagellum</keyword>
<dbReference type="EMBL" id="CP018335">
    <property type="protein sequence ID" value="APM38543.1"/>
    <property type="molecule type" value="Genomic_DNA"/>
</dbReference>
<evidence type="ECO:0000256" key="6">
    <source>
        <dbReference type="ARBA" id="ARBA00022500"/>
    </source>
</evidence>
<dbReference type="GO" id="GO:0044781">
    <property type="term" value="P:bacterial-type flagellum organization"/>
    <property type="evidence" value="ECO:0007669"/>
    <property type="project" value="UniProtKB-KW"/>
</dbReference>
<dbReference type="InterPro" id="IPR053716">
    <property type="entry name" value="Flag_assembly_chemotaxis_eff"/>
</dbReference>
<dbReference type="InterPro" id="IPR012823">
    <property type="entry name" value="Flagell_FliJ"/>
</dbReference>
<dbReference type="GO" id="GO:0005886">
    <property type="term" value="C:plasma membrane"/>
    <property type="evidence" value="ECO:0007669"/>
    <property type="project" value="UniProtKB-SubCell"/>
</dbReference>
<evidence type="ECO:0000313" key="12">
    <source>
        <dbReference type="EMBL" id="APM38543.1"/>
    </source>
</evidence>
<keyword evidence="5" id="KW-1003">Cell membrane</keyword>
<evidence type="ECO:0000256" key="3">
    <source>
        <dbReference type="ARBA" id="ARBA00020392"/>
    </source>
</evidence>
<comment type="similarity">
    <text evidence="2">Belongs to the FliJ family.</text>
</comment>